<keyword evidence="2" id="KW-1185">Reference proteome</keyword>
<name>A0ACC2FJD3_DALPE</name>
<evidence type="ECO:0000313" key="1">
    <source>
        <dbReference type="EMBL" id="KAJ7991437.1"/>
    </source>
</evidence>
<sequence>MLREGKNRRGKREGGEREGAGGERGAGWRERGGVERGRGERECGGRESAGGIQTLEETRKQVRALRCTSTGPDWTQLCRGGAGPPGCSRKVLEPAVFLYLCRWSNADVAHAGTTGLLSLDKTKTFCYYGKKEN</sequence>
<accession>A0ACC2FJD3</accession>
<proteinExistence type="predicted"/>
<dbReference type="Proteomes" id="UP001157502">
    <property type="component" value="Chromosome 26"/>
</dbReference>
<comment type="caution">
    <text evidence="1">The sequence shown here is derived from an EMBL/GenBank/DDBJ whole genome shotgun (WGS) entry which is preliminary data.</text>
</comment>
<dbReference type="EMBL" id="CM055753">
    <property type="protein sequence ID" value="KAJ7991437.1"/>
    <property type="molecule type" value="Genomic_DNA"/>
</dbReference>
<organism evidence="1 2">
    <name type="scientific">Dallia pectoralis</name>
    <name type="common">Alaska blackfish</name>
    <dbReference type="NCBI Taxonomy" id="75939"/>
    <lineage>
        <taxon>Eukaryota</taxon>
        <taxon>Metazoa</taxon>
        <taxon>Chordata</taxon>
        <taxon>Craniata</taxon>
        <taxon>Vertebrata</taxon>
        <taxon>Euteleostomi</taxon>
        <taxon>Actinopterygii</taxon>
        <taxon>Neopterygii</taxon>
        <taxon>Teleostei</taxon>
        <taxon>Protacanthopterygii</taxon>
        <taxon>Esociformes</taxon>
        <taxon>Umbridae</taxon>
        <taxon>Dallia</taxon>
    </lineage>
</organism>
<evidence type="ECO:0000313" key="2">
    <source>
        <dbReference type="Proteomes" id="UP001157502"/>
    </source>
</evidence>
<protein>
    <submittedName>
        <fullName evidence="1">Uncharacterized protein</fullName>
    </submittedName>
</protein>
<gene>
    <name evidence="1" type="ORF">DPEC_G00283850</name>
</gene>
<reference evidence="1" key="1">
    <citation type="submission" date="2021-05" db="EMBL/GenBank/DDBJ databases">
        <authorList>
            <person name="Pan Q."/>
            <person name="Jouanno E."/>
            <person name="Zahm M."/>
            <person name="Klopp C."/>
            <person name="Cabau C."/>
            <person name="Louis A."/>
            <person name="Berthelot C."/>
            <person name="Parey E."/>
            <person name="Roest Crollius H."/>
            <person name="Montfort J."/>
            <person name="Robinson-Rechavi M."/>
            <person name="Bouchez O."/>
            <person name="Lampietro C."/>
            <person name="Lopez Roques C."/>
            <person name="Donnadieu C."/>
            <person name="Postlethwait J."/>
            <person name="Bobe J."/>
            <person name="Dillon D."/>
            <person name="Chandos A."/>
            <person name="von Hippel F."/>
            <person name="Guiguen Y."/>
        </authorList>
    </citation>
    <scope>NUCLEOTIDE SEQUENCE</scope>
    <source>
        <strain evidence="1">YG-Jan2019</strain>
    </source>
</reference>